<protein>
    <submittedName>
        <fullName evidence="9">AfsR/SARP family transcriptional regulator</fullName>
    </submittedName>
</protein>
<dbReference type="Gene3D" id="1.25.40.10">
    <property type="entry name" value="Tetratricopeptide repeat domain"/>
    <property type="match status" value="1"/>
</dbReference>
<dbReference type="GO" id="GO:0006355">
    <property type="term" value="P:regulation of DNA-templated transcription"/>
    <property type="evidence" value="ECO:0007669"/>
    <property type="project" value="InterPro"/>
</dbReference>
<dbReference type="InterPro" id="IPR001867">
    <property type="entry name" value="OmpR/PhoB-type_DNA-bd"/>
</dbReference>
<dbReference type="RefSeq" id="WP_010352242.1">
    <property type="nucleotide sequence ID" value="NZ_CP122369.1"/>
</dbReference>
<evidence type="ECO:0000313" key="10">
    <source>
        <dbReference type="EMBL" id="MDX3018801.1"/>
    </source>
</evidence>
<dbReference type="PANTHER" id="PTHR35807">
    <property type="entry name" value="TRANSCRIPTIONAL REGULATOR REDD-RELATED"/>
    <property type="match status" value="1"/>
</dbReference>
<evidence type="ECO:0000256" key="7">
    <source>
        <dbReference type="SAM" id="MobiDB-lite"/>
    </source>
</evidence>
<evidence type="ECO:0000256" key="6">
    <source>
        <dbReference type="PROSITE-ProRule" id="PRU01091"/>
    </source>
</evidence>
<evidence type="ECO:0000256" key="1">
    <source>
        <dbReference type="ARBA" id="ARBA00005820"/>
    </source>
</evidence>
<evidence type="ECO:0000256" key="2">
    <source>
        <dbReference type="ARBA" id="ARBA00023012"/>
    </source>
</evidence>
<dbReference type="AlphaFoldDB" id="A0AAP6BF21"/>
<name>A0AAP6BF21_9ACTN</name>
<gene>
    <name evidence="9" type="ORF">PV399_27835</name>
    <name evidence="10" type="ORF">PV666_13000</name>
</gene>
<comment type="similarity">
    <text evidence="1">Belongs to the AfsR/DnrI/RedD regulatory family.</text>
</comment>
<keyword evidence="11" id="KW-1185">Reference proteome</keyword>
<feature type="compositionally biased region" description="Basic and acidic residues" evidence="7">
    <location>
        <begin position="1"/>
        <end position="15"/>
    </location>
</feature>
<evidence type="ECO:0000256" key="5">
    <source>
        <dbReference type="ARBA" id="ARBA00023163"/>
    </source>
</evidence>
<keyword evidence="4 6" id="KW-0238">DNA-binding</keyword>
<dbReference type="EMBL" id="JARAWC010000022">
    <property type="protein sequence ID" value="MDX2963504.1"/>
    <property type="molecule type" value="Genomic_DNA"/>
</dbReference>
<dbReference type="GO" id="GO:0000160">
    <property type="term" value="P:phosphorelay signal transduction system"/>
    <property type="evidence" value="ECO:0007669"/>
    <property type="project" value="UniProtKB-KW"/>
</dbReference>
<sequence>MHTETRDRELRRDTTTEGTGARRIAELEHEVRELRRANETLKQYVSKALDLDTGPRGEERAGVRAAGSDLDVDRAGGRSAGSDVEVDRPGGRSVGPGRDLDADRPGVQSDGDRSGVQSLSRDPDVDRSGMRSAGRDLDLYADRSGTRFSGRDPDRSGGPDPERPSRRPAPATGVEFRVLGPVEAAVDGRWVDLGAPKQRAALVLLVSQVGQPVSVDALVDALWEGRPPQSAITSLHAYIANLRRALEPHRAPRTPATVLCTRGRGYLLDSRAVEVDAHRFWEHATAGWQALDRGDPQRALYAFEAGLGLWRGEAYAEVAGAPHVAPEAVRLEELRLSVVEGRCATLIAVGNHEMAVPELVAFTQAHPLREYGCELLTLALYRSGRQADALSVLRAHQKKMVEGLGISPSPALQHLELEILRQAPELERS</sequence>
<feature type="DNA-binding region" description="OmpR/PhoB-type" evidence="6">
    <location>
        <begin position="163"/>
        <end position="270"/>
    </location>
</feature>
<evidence type="ECO:0000256" key="3">
    <source>
        <dbReference type="ARBA" id="ARBA00023015"/>
    </source>
</evidence>
<dbReference type="SMART" id="SM01043">
    <property type="entry name" value="BTAD"/>
    <property type="match status" value="1"/>
</dbReference>
<keyword evidence="5" id="KW-0804">Transcription</keyword>
<dbReference type="SUPFAM" id="SSF46894">
    <property type="entry name" value="C-terminal effector domain of the bipartite response regulators"/>
    <property type="match status" value="1"/>
</dbReference>
<dbReference type="InterPro" id="IPR005158">
    <property type="entry name" value="BTAD"/>
</dbReference>
<dbReference type="InterPro" id="IPR011990">
    <property type="entry name" value="TPR-like_helical_dom_sf"/>
</dbReference>
<feature type="compositionally biased region" description="Basic and acidic residues" evidence="7">
    <location>
        <begin position="121"/>
        <end position="165"/>
    </location>
</feature>
<dbReference type="Proteomes" id="UP001272987">
    <property type="component" value="Unassembled WGS sequence"/>
</dbReference>
<feature type="region of interest" description="Disordered" evidence="7">
    <location>
        <begin position="1"/>
        <end position="25"/>
    </location>
</feature>
<keyword evidence="2" id="KW-0902">Two-component regulatory system</keyword>
<feature type="compositionally biased region" description="Basic and acidic residues" evidence="7">
    <location>
        <begin position="49"/>
        <end position="62"/>
    </location>
</feature>
<feature type="region of interest" description="Disordered" evidence="7">
    <location>
        <begin position="48"/>
        <end position="173"/>
    </location>
</feature>
<accession>A0AAP6BF21</accession>
<keyword evidence="3" id="KW-0805">Transcription regulation</keyword>
<dbReference type="Gene3D" id="1.10.10.10">
    <property type="entry name" value="Winged helix-like DNA-binding domain superfamily/Winged helix DNA-binding domain"/>
    <property type="match status" value="1"/>
</dbReference>
<dbReference type="SMART" id="SM00862">
    <property type="entry name" value="Trans_reg_C"/>
    <property type="match status" value="1"/>
</dbReference>
<dbReference type="PANTHER" id="PTHR35807:SF1">
    <property type="entry name" value="TRANSCRIPTIONAL REGULATOR REDD"/>
    <property type="match status" value="1"/>
</dbReference>
<evidence type="ECO:0000256" key="4">
    <source>
        <dbReference type="ARBA" id="ARBA00023125"/>
    </source>
</evidence>
<dbReference type="Pfam" id="PF00486">
    <property type="entry name" value="Trans_reg_C"/>
    <property type="match status" value="1"/>
</dbReference>
<evidence type="ECO:0000313" key="11">
    <source>
        <dbReference type="Proteomes" id="UP001272987"/>
    </source>
</evidence>
<dbReference type="InterPro" id="IPR016032">
    <property type="entry name" value="Sig_transdc_resp-reg_C-effctor"/>
</dbReference>
<proteinExistence type="inferred from homology"/>
<dbReference type="SUPFAM" id="SSF48452">
    <property type="entry name" value="TPR-like"/>
    <property type="match status" value="1"/>
</dbReference>
<dbReference type="GO" id="GO:0003677">
    <property type="term" value="F:DNA binding"/>
    <property type="evidence" value="ECO:0007669"/>
    <property type="project" value="UniProtKB-UniRule"/>
</dbReference>
<organism evidence="9 12">
    <name type="scientific">Streptomyces acidiscabies</name>
    <dbReference type="NCBI Taxonomy" id="42234"/>
    <lineage>
        <taxon>Bacteria</taxon>
        <taxon>Bacillati</taxon>
        <taxon>Actinomycetota</taxon>
        <taxon>Actinomycetes</taxon>
        <taxon>Kitasatosporales</taxon>
        <taxon>Streptomycetaceae</taxon>
        <taxon>Streptomyces</taxon>
    </lineage>
</organism>
<dbReference type="Pfam" id="PF03704">
    <property type="entry name" value="BTAD"/>
    <property type="match status" value="1"/>
</dbReference>
<reference evidence="9 11" key="1">
    <citation type="journal article" date="2023" name="Microb. Genom.">
        <title>Mesoterricola silvestris gen. nov., sp. nov., Mesoterricola sediminis sp. nov., Geothrix oryzae sp. nov., Geothrix edaphica sp. nov., Geothrix rubra sp. nov., and Geothrix limicola sp. nov., six novel members of Acidobacteriota isolated from soils.</title>
        <authorList>
            <person name="Weisberg A.J."/>
            <person name="Pearce E."/>
            <person name="Kramer C.G."/>
            <person name="Chang J.H."/>
            <person name="Clarke C.R."/>
        </authorList>
    </citation>
    <scope>NUCLEOTIDE SEQUENCE</scope>
    <source>
        <strain evidence="10 11">NB05-1H</strain>
        <strain evidence="9">NRRL_B-16521</strain>
    </source>
</reference>
<dbReference type="GeneID" id="69813166"/>
<dbReference type="CDD" id="cd15831">
    <property type="entry name" value="BTAD"/>
    <property type="match status" value="1"/>
</dbReference>
<feature type="domain" description="OmpR/PhoB-type" evidence="8">
    <location>
        <begin position="163"/>
        <end position="270"/>
    </location>
</feature>
<evidence type="ECO:0000313" key="12">
    <source>
        <dbReference type="Proteomes" id="UP001282288"/>
    </source>
</evidence>
<comment type="caution">
    <text evidence="9">The sequence shown here is derived from an EMBL/GenBank/DDBJ whole genome shotgun (WGS) entry which is preliminary data.</text>
</comment>
<dbReference type="InterPro" id="IPR051677">
    <property type="entry name" value="AfsR-DnrI-RedD_regulator"/>
</dbReference>
<evidence type="ECO:0000259" key="8">
    <source>
        <dbReference type="PROSITE" id="PS51755"/>
    </source>
</evidence>
<dbReference type="EMBL" id="JARAWP010000007">
    <property type="protein sequence ID" value="MDX3018801.1"/>
    <property type="molecule type" value="Genomic_DNA"/>
</dbReference>
<dbReference type="PROSITE" id="PS51755">
    <property type="entry name" value="OMPR_PHOB"/>
    <property type="match status" value="1"/>
</dbReference>
<evidence type="ECO:0000313" key="9">
    <source>
        <dbReference type="EMBL" id="MDX2963504.1"/>
    </source>
</evidence>
<dbReference type="Proteomes" id="UP001282288">
    <property type="component" value="Unassembled WGS sequence"/>
</dbReference>
<dbReference type="InterPro" id="IPR036388">
    <property type="entry name" value="WH-like_DNA-bd_sf"/>
</dbReference>